<organism evidence="1 2">
    <name type="scientific">Floridaenema fluviatile BLCC-F154</name>
    <dbReference type="NCBI Taxonomy" id="3153640"/>
    <lineage>
        <taxon>Bacteria</taxon>
        <taxon>Bacillati</taxon>
        <taxon>Cyanobacteriota</taxon>
        <taxon>Cyanophyceae</taxon>
        <taxon>Oscillatoriophycideae</taxon>
        <taxon>Aerosakkonematales</taxon>
        <taxon>Aerosakkonemataceae</taxon>
        <taxon>Floridanema</taxon>
        <taxon>Floridanema fluviatile</taxon>
    </lineage>
</organism>
<sequence length="220" mass="23191">MAISTSMKVLDKLVVFAAIALGFGVIGTSSSQAASINRSDFNADAINFNFESTAINNTTATDGNLTVTNGTTLNVGSVGYISGKSYYDGGDSSVIRFDFLNSVSAFGVDFLANNANINLRIFDKTNNLIDSLTLDWTKLPNAGFPFGFIGLNAGSNLIAYATIDTPLIGNELYIDNIIYQTQTATSVPEPVSALGLLAFGTLGAGSMLKRKQQQKATVKA</sequence>
<comment type="caution">
    <text evidence="1">The sequence shown here is derived from an EMBL/GenBank/DDBJ whole genome shotgun (WGS) entry which is preliminary data.</text>
</comment>
<dbReference type="EMBL" id="JBHFNS010000079">
    <property type="protein sequence ID" value="MFB2937850.1"/>
    <property type="molecule type" value="Genomic_DNA"/>
</dbReference>
<evidence type="ECO:0008006" key="3">
    <source>
        <dbReference type="Google" id="ProtNLM"/>
    </source>
</evidence>
<evidence type="ECO:0000313" key="2">
    <source>
        <dbReference type="Proteomes" id="UP001576776"/>
    </source>
</evidence>
<evidence type="ECO:0000313" key="1">
    <source>
        <dbReference type="EMBL" id="MFB2937850.1"/>
    </source>
</evidence>
<keyword evidence="2" id="KW-1185">Reference proteome</keyword>
<accession>A0ABV4YG89</accession>
<gene>
    <name evidence="1" type="ORF">ACE1B6_21590</name>
</gene>
<dbReference type="RefSeq" id="WP_413259336.1">
    <property type="nucleotide sequence ID" value="NZ_JBHFNS010000079.1"/>
</dbReference>
<dbReference type="Proteomes" id="UP001576776">
    <property type="component" value="Unassembled WGS sequence"/>
</dbReference>
<name>A0ABV4YG89_9CYAN</name>
<reference evidence="1 2" key="1">
    <citation type="submission" date="2024-09" db="EMBL/GenBank/DDBJ databases">
        <title>Floridaenema gen nov. (Aerosakkonemataceae, Aerosakkonematales ord. nov., Cyanobacteria) from benthic tropical and subtropical fresh waters, with the description of four new species.</title>
        <authorList>
            <person name="Moretto J.A."/>
            <person name="Berthold D.E."/>
            <person name="Lefler F.W."/>
            <person name="Huang I.-S."/>
            <person name="Laughinghouse H. IV."/>
        </authorList>
    </citation>
    <scope>NUCLEOTIDE SEQUENCE [LARGE SCALE GENOMIC DNA]</scope>
    <source>
        <strain evidence="1 2">BLCC-F154</strain>
    </source>
</reference>
<proteinExistence type="predicted"/>
<protein>
    <recommendedName>
        <fullName evidence="3">PEP-CTERM sorting domain-containing protein</fullName>
    </recommendedName>
</protein>